<comment type="similarity">
    <text evidence="2">Belongs to the HAD-like hydrolase superfamily. CbbY/CbbZ/Gph/YieH family.</text>
</comment>
<gene>
    <name evidence="6" type="ORF">GCM10009665_69830</name>
</gene>
<name>A0ABN1X114_9ACTN</name>
<dbReference type="Pfam" id="PF00702">
    <property type="entry name" value="Hydrolase"/>
    <property type="match status" value="1"/>
</dbReference>
<dbReference type="EMBL" id="BAAALF010000222">
    <property type="protein sequence ID" value="GAA1271717.1"/>
    <property type="molecule type" value="Genomic_DNA"/>
</dbReference>
<evidence type="ECO:0000256" key="2">
    <source>
        <dbReference type="ARBA" id="ARBA00006171"/>
    </source>
</evidence>
<feature type="domain" description="Methyltransferase" evidence="5">
    <location>
        <begin position="296"/>
        <end position="391"/>
    </location>
</feature>
<evidence type="ECO:0000259" key="5">
    <source>
        <dbReference type="Pfam" id="PF13649"/>
    </source>
</evidence>
<dbReference type="InterPro" id="IPR041698">
    <property type="entry name" value="Methyltransf_25"/>
</dbReference>
<proteinExistence type="inferred from homology"/>
<organism evidence="6 7">
    <name type="scientific">Kitasatospora nipponensis</name>
    <dbReference type="NCBI Taxonomy" id="258049"/>
    <lineage>
        <taxon>Bacteria</taxon>
        <taxon>Bacillati</taxon>
        <taxon>Actinomycetota</taxon>
        <taxon>Actinomycetes</taxon>
        <taxon>Kitasatosporales</taxon>
        <taxon>Streptomycetaceae</taxon>
        <taxon>Kitasatospora</taxon>
    </lineage>
</organism>
<dbReference type="Pfam" id="PF13649">
    <property type="entry name" value="Methyltransf_25"/>
    <property type="match status" value="1"/>
</dbReference>
<evidence type="ECO:0000313" key="6">
    <source>
        <dbReference type="EMBL" id="GAA1271717.1"/>
    </source>
</evidence>
<dbReference type="Proteomes" id="UP001500037">
    <property type="component" value="Unassembled WGS sequence"/>
</dbReference>
<dbReference type="Gene3D" id="1.10.150.240">
    <property type="entry name" value="Putative phosphatase, domain 2"/>
    <property type="match status" value="1"/>
</dbReference>
<reference evidence="6 7" key="1">
    <citation type="journal article" date="2019" name="Int. J. Syst. Evol. Microbiol.">
        <title>The Global Catalogue of Microorganisms (GCM) 10K type strain sequencing project: providing services to taxonomists for standard genome sequencing and annotation.</title>
        <authorList>
            <consortium name="The Broad Institute Genomics Platform"/>
            <consortium name="The Broad Institute Genome Sequencing Center for Infectious Disease"/>
            <person name="Wu L."/>
            <person name="Ma J."/>
        </authorList>
    </citation>
    <scope>NUCLEOTIDE SEQUENCE [LARGE SCALE GENOMIC DNA]</scope>
    <source>
        <strain evidence="6 7">JCM 13004</strain>
    </source>
</reference>
<protein>
    <recommendedName>
        <fullName evidence="5">Methyltransferase domain-containing protein</fullName>
    </recommendedName>
</protein>
<keyword evidence="4" id="KW-0460">Magnesium</keyword>
<dbReference type="Gene3D" id="3.40.50.1000">
    <property type="entry name" value="HAD superfamily/HAD-like"/>
    <property type="match status" value="1"/>
</dbReference>
<dbReference type="InterPro" id="IPR051600">
    <property type="entry name" value="Beta-PGM-like"/>
</dbReference>
<dbReference type="SFLD" id="SFLDG01129">
    <property type="entry name" value="C1.5:_HAD__Beta-PGM__Phosphata"/>
    <property type="match status" value="1"/>
</dbReference>
<dbReference type="InterPro" id="IPR029063">
    <property type="entry name" value="SAM-dependent_MTases_sf"/>
</dbReference>
<dbReference type="CDD" id="cd02440">
    <property type="entry name" value="AdoMet_MTases"/>
    <property type="match status" value="1"/>
</dbReference>
<evidence type="ECO:0000313" key="7">
    <source>
        <dbReference type="Proteomes" id="UP001500037"/>
    </source>
</evidence>
<dbReference type="NCBIfam" id="TIGR01549">
    <property type="entry name" value="HAD-SF-IA-v1"/>
    <property type="match status" value="1"/>
</dbReference>
<dbReference type="InterPro" id="IPR036412">
    <property type="entry name" value="HAD-like_sf"/>
</dbReference>
<dbReference type="SFLD" id="SFLDG01135">
    <property type="entry name" value="C1.5.6:_HAD__Beta-PGM__Phospha"/>
    <property type="match status" value="1"/>
</dbReference>
<comment type="cofactor">
    <cofactor evidence="1">
        <name>Mg(2+)</name>
        <dbReference type="ChEBI" id="CHEBI:18420"/>
    </cofactor>
</comment>
<dbReference type="SFLD" id="SFLDS00003">
    <property type="entry name" value="Haloacid_Dehalogenase"/>
    <property type="match status" value="1"/>
</dbReference>
<evidence type="ECO:0000256" key="3">
    <source>
        <dbReference type="ARBA" id="ARBA00022723"/>
    </source>
</evidence>
<keyword evidence="7" id="KW-1185">Reference proteome</keyword>
<keyword evidence="3" id="KW-0479">Metal-binding</keyword>
<dbReference type="SUPFAM" id="SSF56784">
    <property type="entry name" value="HAD-like"/>
    <property type="match status" value="1"/>
</dbReference>
<evidence type="ECO:0000256" key="4">
    <source>
        <dbReference type="ARBA" id="ARBA00022842"/>
    </source>
</evidence>
<accession>A0ABN1X114</accession>
<dbReference type="PANTHER" id="PTHR46193:SF10">
    <property type="entry name" value="6-PHOSPHOGLUCONATE PHOSPHATASE"/>
    <property type="match status" value="1"/>
</dbReference>
<evidence type="ECO:0000256" key="1">
    <source>
        <dbReference type="ARBA" id="ARBA00001946"/>
    </source>
</evidence>
<dbReference type="SUPFAM" id="SSF53335">
    <property type="entry name" value="S-adenosyl-L-methionine-dependent methyltransferases"/>
    <property type="match status" value="1"/>
</dbReference>
<dbReference type="PANTHER" id="PTHR46193">
    <property type="entry name" value="6-PHOSPHOGLUCONATE PHOSPHATASE"/>
    <property type="match status" value="1"/>
</dbReference>
<comment type="caution">
    <text evidence="6">The sequence shown here is derived from an EMBL/GenBank/DDBJ whole genome shotgun (WGS) entry which is preliminary data.</text>
</comment>
<sequence length="457" mass="47677">MTEMKIGAAWGEGREDSGTGVELVIFDCDGVLVDSEKIAVRVQVAVGAELGWPLTEAEVLDRFVGRSAAAVAEQVAERLGEAVAATWQDRFEQLHRVRVDRELTAVAGIEEALAGLRLPSCVASSGSHEKMRHTLGHTGLYDHFAGRIFSATEVRRGKPSPDLFLHAARRMGVPPQACVVVEDSKYGVRAARAAGMRALGYAGGLTPASWLAEEGALVFEDMRELPALLATLGPVAPTSPTAAVAPVASAVAAAVPAGAAGYAEQADALAEQYESVTFEQVHAGVRHLLPAAPARVLDVGAGTGRDGAALARLGHTVTAAEPTAELRAHGRRLHADAAVRWTDDALPALPGLSAADERYDLILVCAVWMHLAAAERAAVLPAIAALLAPGGTLLISLRHGPLPAGRRMFDVPAAEPVAQAGAAGLRLVHRGERPDPHGRPGVRWTDLALVGAERPAG</sequence>
<dbReference type="InterPro" id="IPR023198">
    <property type="entry name" value="PGP-like_dom2"/>
</dbReference>
<dbReference type="Gene3D" id="3.40.50.150">
    <property type="entry name" value="Vaccinia Virus protein VP39"/>
    <property type="match status" value="1"/>
</dbReference>
<dbReference type="InterPro" id="IPR006439">
    <property type="entry name" value="HAD-SF_hydro_IA"/>
</dbReference>
<dbReference type="NCBIfam" id="TIGR01509">
    <property type="entry name" value="HAD-SF-IA-v3"/>
    <property type="match status" value="1"/>
</dbReference>
<dbReference type="InterPro" id="IPR023214">
    <property type="entry name" value="HAD_sf"/>
</dbReference>